<sequence length="104" mass="11373">MKIYMCVAKSDAKKGPVLLKALILYGASPISRASRIGPVVGAAIGRRLLSYPMPQLPYELCLGSLVGRGLLKATRTGNLRHAERGFELRGLLRPDVITERIHFS</sequence>
<organism evidence="1 2">
    <name type="scientific">Pseudomonas syringae pv. syringae</name>
    <dbReference type="NCBI Taxonomy" id="321"/>
    <lineage>
        <taxon>Bacteria</taxon>
        <taxon>Pseudomonadati</taxon>
        <taxon>Pseudomonadota</taxon>
        <taxon>Gammaproteobacteria</taxon>
        <taxon>Pseudomonadales</taxon>
        <taxon>Pseudomonadaceae</taxon>
        <taxon>Pseudomonas</taxon>
        <taxon>Pseudomonas syringae</taxon>
    </lineage>
</organism>
<gene>
    <name evidence="1" type="ORF">KDL27_16525</name>
</gene>
<dbReference type="Proteomes" id="UP001220207">
    <property type="component" value="Unassembled WGS sequence"/>
</dbReference>
<comment type="caution">
    <text evidence="1">The sequence shown here is derived from an EMBL/GenBank/DDBJ whole genome shotgun (WGS) entry which is preliminary data.</text>
</comment>
<name>A0AB35JR17_PSESY</name>
<accession>A0AB35JR17</accession>
<dbReference type="EMBL" id="JAGSOW010000008">
    <property type="protein sequence ID" value="MDC3737396.1"/>
    <property type="molecule type" value="Genomic_DNA"/>
</dbReference>
<reference evidence="1" key="1">
    <citation type="submission" date="2021-04" db="EMBL/GenBank/DDBJ databases">
        <title>Genome Sequence and Comparative Genome Analysis of Pseudomonas syringae pv. syringae strains EC33 and LMG5496 isolated from Citrus plants from Tunisia and Greece.</title>
        <authorList>
            <person name="Abdellatif E."/>
            <person name="Baeyen S."/>
        </authorList>
    </citation>
    <scope>NUCLEOTIDE SEQUENCE</scope>
    <source>
        <strain evidence="1">LMG 5496</strain>
    </source>
</reference>
<protein>
    <submittedName>
        <fullName evidence="1">Uncharacterized protein</fullName>
    </submittedName>
</protein>
<proteinExistence type="predicted"/>
<dbReference type="AlphaFoldDB" id="A0AB35JR17"/>
<evidence type="ECO:0000313" key="2">
    <source>
        <dbReference type="Proteomes" id="UP001220207"/>
    </source>
</evidence>
<dbReference type="RefSeq" id="WP_150116874.1">
    <property type="nucleotide sequence ID" value="NZ_JAGSOW010000008.1"/>
</dbReference>
<evidence type="ECO:0000313" key="1">
    <source>
        <dbReference type="EMBL" id="MDC3737396.1"/>
    </source>
</evidence>